<evidence type="ECO:0000259" key="7">
    <source>
        <dbReference type="PROSITE" id="PS50222"/>
    </source>
</evidence>
<evidence type="ECO:0000313" key="9">
    <source>
        <dbReference type="EMBL" id="CAL4786734.1"/>
    </source>
</evidence>
<dbReference type="InterPro" id="IPR002048">
    <property type="entry name" value="EF_hand_dom"/>
</dbReference>
<dbReference type="SUPFAM" id="SSF47473">
    <property type="entry name" value="EF-hand"/>
    <property type="match status" value="1"/>
</dbReference>
<dbReference type="GO" id="GO:0005509">
    <property type="term" value="F:calcium ion binding"/>
    <property type="evidence" value="ECO:0007669"/>
    <property type="project" value="InterPro"/>
</dbReference>
<dbReference type="Gene3D" id="1.10.287.70">
    <property type="match status" value="1"/>
</dbReference>
<dbReference type="Pfam" id="PF11913">
    <property type="entry name" value="DUF3431"/>
    <property type="match status" value="1"/>
</dbReference>
<keyword evidence="5" id="KW-0175">Coiled coil</keyword>
<evidence type="ECO:0000256" key="5">
    <source>
        <dbReference type="SAM" id="Coils"/>
    </source>
</evidence>
<keyword evidence="2 6" id="KW-0812">Transmembrane</keyword>
<dbReference type="EMBL" id="CAMXCT030002626">
    <property type="protein sequence ID" value="CAL4786734.1"/>
    <property type="molecule type" value="Genomic_DNA"/>
</dbReference>
<organism evidence="8">
    <name type="scientific">Cladocopium goreaui</name>
    <dbReference type="NCBI Taxonomy" id="2562237"/>
    <lineage>
        <taxon>Eukaryota</taxon>
        <taxon>Sar</taxon>
        <taxon>Alveolata</taxon>
        <taxon>Dinophyceae</taxon>
        <taxon>Suessiales</taxon>
        <taxon>Symbiodiniaceae</taxon>
        <taxon>Cladocopium</taxon>
    </lineage>
</organism>
<accession>A0A9P1CVM1</accession>
<sequence length="932" mass="104848">MFGCAEMVLILSRNGGVNVSLTALHIIHAVSCLRILRCFRVLRRFQGPKLLLTACNSFLHSLFWAMVFLSLFMSTSALFIGNLLLEYFVDKRSMADRLWVWERYGTTFRAIYTLYEITFSGSWPSLTHPVIDKVHAAMVIFFVAYITVVAFGLIRVITAVFLKATLDAAADDAEHLMTERLVKKEQYARKLEAIFGAIDEEGDGQITEERLVEALERPLVRTYFQTSLDLDVHESKALFHILDDGDGTVTLEEFIDGMLRCKGNARAIDQVATQREIKHLDRKMSSWPEHLAVMAGRGETPSCHGAGGRRSMVIVTGFPLSLAMAQKCALRSAVLDLTWIGTSLLSALRCGEAGFFVKMKQFDMERNSGNFTVWPNGVHAVTVQSCGARQKAETSTTTLTAACVAGPGRTQRLPPWQVASRVRATPMGSERVCRCFVCDSLEVAPPGPEPQHFRRRWTRPCPGCARFAHRSCLERRLLALDVGVDTTVCITGLTTVHGSMIIYLALAGVASLASESQVCVVPHPSNENWTLDGAELQYKLQRFFAQKGPPPLEEVFISTQNLTVEVQETIMKECPGLLISAFLVLAETQLPISPEKSGKAVAKADSLAQSLDEASYAEQMQIWPIQAAFESYTRAMQEVQDAQRQTEHLEVQLVICHCRESLDWLAGPRFYMPKTGAALDVFIYEKCNFDTDLSKMSGHFRSVSRVLVDDKGMRRDECSGYLQHLIDHYEEPADYTLFFQADAADHLHWGYLSLVMKSLELHSLTSPFVHLNYPRLITSLSPCRAEVFRQIFDRPPSRTLGSYCCAQFAVSRARIKGNPLERYQRMQQMLFSESPEVCHDIPGHPTLCLMFEVYWHVLFGEKDELPTRAENAALQLFLRIRDLENESCLARPPPEMKELLVEGPQGHGYLNDSRVLQPSVHVLHSWYVIHRC</sequence>
<evidence type="ECO:0000256" key="4">
    <source>
        <dbReference type="ARBA" id="ARBA00023136"/>
    </source>
</evidence>
<dbReference type="InterPro" id="IPR011992">
    <property type="entry name" value="EF-hand-dom_pair"/>
</dbReference>
<feature type="transmembrane region" description="Helical" evidence="6">
    <location>
        <begin position="57"/>
        <end position="85"/>
    </location>
</feature>
<dbReference type="PANTHER" id="PTHR37490">
    <property type="entry name" value="EXPRESSED PROTEIN"/>
    <property type="match status" value="1"/>
</dbReference>
<protein>
    <recommendedName>
        <fullName evidence="7">EF-hand domain-containing protein</fullName>
    </recommendedName>
</protein>
<evidence type="ECO:0000313" key="8">
    <source>
        <dbReference type="EMBL" id="CAI3999422.1"/>
    </source>
</evidence>
<dbReference type="Pfam" id="PF00520">
    <property type="entry name" value="Ion_trans"/>
    <property type="match status" value="1"/>
</dbReference>
<dbReference type="SMART" id="SM00054">
    <property type="entry name" value="EFh"/>
    <property type="match status" value="2"/>
</dbReference>
<dbReference type="GO" id="GO:0016020">
    <property type="term" value="C:membrane"/>
    <property type="evidence" value="ECO:0007669"/>
    <property type="project" value="UniProtKB-SubCell"/>
</dbReference>
<dbReference type="InterPro" id="IPR005821">
    <property type="entry name" value="Ion_trans_dom"/>
</dbReference>
<evidence type="ECO:0000256" key="3">
    <source>
        <dbReference type="ARBA" id="ARBA00022989"/>
    </source>
</evidence>
<dbReference type="OrthoDB" id="431647at2759"/>
<feature type="domain" description="EF-hand" evidence="7">
    <location>
        <begin position="230"/>
        <end position="264"/>
    </location>
</feature>
<reference evidence="8" key="1">
    <citation type="submission" date="2022-10" db="EMBL/GenBank/DDBJ databases">
        <authorList>
            <person name="Chen Y."/>
            <person name="Dougan E. K."/>
            <person name="Chan C."/>
            <person name="Rhodes N."/>
            <person name="Thang M."/>
        </authorList>
    </citation>
    <scope>NUCLEOTIDE SEQUENCE</scope>
</reference>
<dbReference type="CDD" id="cd00051">
    <property type="entry name" value="EFh"/>
    <property type="match status" value="1"/>
</dbReference>
<reference evidence="9 10" key="2">
    <citation type="submission" date="2024-05" db="EMBL/GenBank/DDBJ databases">
        <authorList>
            <person name="Chen Y."/>
            <person name="Shah S."/>
            <person name="Dougan E. K."/>
            <person name="Thang M."/>
            <person name="Chan C."/>
        </authorList>
    </citation>
    <scope>NUCLEOTIDE SEQUENCE [LARGE SCALE GENOMIC DNA]</scope>
</reference>
<evidence type="ECO:0000256" key="1">
    <source>
        <dbReference type="ARBA" id="ARBA00004141"/>
    </source>
</evidence>
<dbReference type="EMBL" id="CAMXCT010002626">
    <property type="protein sequence ID" value="CAI3999422.1"/>
    <property type="molecule type" value="Genomic_DNA"/>
</dbReference>
<dbReference type="PROSITE" id="PS50222">
    <property type="entry name" value="EF_HAND_2"/>
    <property type="match status" value="1"/>
</dbReference>
<dbReference type="EMBL" id="CAMXCT020002626">
    <property type="protein sequence ID" value="CAL1152797.1"/>
    <property type="molecule type" value="Genomic_DNA"/>
</dbReference>
<dbReference type="Proteomes" id="UP001152797">
    <property type="component" value="Unassembled WGS sequence"/>
</dbReference>
<evidence type="ECO:0000313" key="10">
    <source>
        <dbReference type="Proteomes" id="UP001152797"/>
    </source>
</evidence>
<evidence type="ECO:0000256" key="2">
    <source>
        <dbReference type="ARBA" id="ARBA00022692"/>
    </source>
</evidence>
<dbReference type="Gene3D" id="1.10.238.10">
    <property type="entry name" value="EF-hand"/>
    <property type="match status" value="1"/>
</dbReference>
<dbReference type="AlphaFoldDB" id="A0A9P1CVM1"/>
<name>A0A9P1CVM1_9DINO</name>
<feature type="coiled-coil region" evidence="5">
    <location>
        <begin position="625"/>
        <end position="652"/>
    </location>
</feature>
<keyword evidence="10" id="KW-1185">Reference proteome</keyword>
<proteinExistence type="predicted"/>
<dbReference type="PANTHER" id="PTHR37490:SF2">
    <property type="match status" value="1"/>
</dbReference>
<comment type="subcellular location">
    <subcellularLocation>
        <location evidence="1">Membrane</location>
        <topology evidence="1">Multi-pass membrane protein</topology>
    </subcellularLocation>
</comment>
<feature type="transmembrane region" description="Helical" evidence="6">
    <location>
        <begin position="134"/>
        <end position="154"/>
    </location>
</feature>
<comment type="caution">
    <text evidence="8">The sequence shown here is derived from an EMBL/GenBank/DDBJ whole genome shotgun (WGS) entry which is preliminary data.</text>
</comment>
<gene>
    <name evidence="8" type="ORF">C1SCF055_LOCUS25618</name>
</gene>
<dbReference type="InterPro" id="IPR021838">
    <property type="entry name" value="DUF3431"/>
</dbReference>
<keyword evidence="3 6" id="KW-1133">Transmembrane helix</keyword>
<keyword evidence="4 6" id="KW-0472">Membrane</keyword>
<evidence type="ECO:0000256" key="6">
    <source>
        <dbReference type="SAM" id="Phobius"/>
    </source>
</evidence>
<dbReference type="GO" id="GO:0005216">
    <property type="term" value="F:monoatomic ion channel activity"/>
    <property type="evidence" value="ECO:0007669"/>
    <property type="project" value="InterPro"/>
</dbReference>